<evidence type="ECO:0000259" key="4">
    <source>
        <dbReference type="PROSITE" id="PS51084"/>
    </source>
</evidence>
<evidence type="ECO:0000313" key="5">
    <source>
        <dbReference type="EMBL" id="AWK75365.1"/>
    </source>
</evidence>
<dbReference type="PANTHER" id="PTHR46648">
    <property type="entry name" value="HIT FAMILY PROTEIN 1"/>
    <property type="match status" value="1"/>
</dbReference>
<accession>A0A2S2C3B7</accession>
<feature type="active site" description="Tele-AMP-histidine intermediate" evidence="1">
    <location>
        <position position="93"/>
    </location>
</feature>
<dbReference type="Pfam" id="PF01230">
    <property type="entry name" value="HIT"/>
    <property type="match status" value="1"/>
</dbReference>
<feature type="domain" description="HIT" evidence="4">
    <location>
        <begin position="4"/>
        <end position="107"/>
    </location>
</feature>
<dbReference type="KEGG" id="roz:CBI38_05710"/>
<dbReference type="GO" id="GO:0003824">
    <property type="term" value="F:catalytic activity"/>
    <property type="evidence" value="ECO:0007669"/>
    <property type="project" value="InterPro"/>
</dbReference>
<protein>
    <submittedName>
        <fullName evidence="5">HIT family protein</fullName>
    </submittedName>
</protein>
<dbReference type="EMBL" id="CP021354">
    <property type="protein sequence ID" value="AWK75365.1"/>
    <property type="molecule type" value="Genomic_DNA"/>
</dbReference>
<dbReference type="Proteomes" id="UP000245711">
    <property type="component" value="Chromosome"/>
</dbReference>
<evidence type="ECO:0000256" key="2">
    <source>
        <dbReference type="PIRSR" id="PIRSR601310-3"/>
    </source>
</evidence>
<dbReference type="Gene3D" id="3.30.428.10">
    <property type="entry name" value="HIT-like"/>
    <property type="match status" value="1"/>
</dbReference>
<dbReference type="AlphaFoldDB" id="A0A2S2C3B7"/>
<dbReference type="InterPro" id="IPR001310">
    <property type="entry name" value="Histidine_triad_HIT"/>
</dbReference>
<evidence type="ECO:0000256" key="1">
    <source>
        <dbReference type="PIRSR" id="PIRSR601310-1"/>
    </source>
</evidence>
<dbReference type="RefSeq" id="WP_109334881.1">
    <property type="nucleotide sequence ID" value="NZ_CP021354.1"/>
</dbReference>
<organism evidence="5 6">
    <name type="scientific">Rhodococcus oxybenzonivorans</name>
    <dbReference type="NCBI Taxonomy" id="1990687"/>
    <lineage>
        <taxon>Bacteria</taxon>
        <taxon>Bacillati</taxon>
        <taxon>Actinomycetota</taxon>
        <taxon>Actinomycetes</taxon>
        <taxon>Mycobacteriales</taxon>
        <taxon>Nocardiaceae</taxon>
        <taxon>Rhodococcus</taxon>
    </lineage>
</organism>
<evidence type="ECO:0000313" key="6">
    <source>
        <dbReference type="Proteomes" id="UP000245711"/>
    </source>
</evidence>
<dbReference type="InterPro" id="IPR019808">
    <property type="entry name" value="Histidine_triad_CS"/>
</dbReference>
<dbReference type="OrthoDB" id="9784774at2"/>
<sequence length="141" mass="15439">MGSVFSAIINGDLPGRFVWEDEDVVAFLTIAPITQGHTLIVPRKEVDHWQEVDGELWAKVMDVARIVGQAVRPAFDAPRAGLLIAGLEVPHLHVHVFPAYDLGDFNISNANPDPSQESQDDAMTKLRGALRDLGYADNVPD</sequence>
<keyword evidence="6" id="KW-1185">Reference proteome</keyword>
<feature type="short sequence motif" description="Histidine triad motif" evidence="2 3">
    <location>
        <begin position="91"/>
        <end position="95"/>
    </location>
</feature>
<evidence type="ECO:0000256" key="3">
    <source>
        <dbReference type="PROSITE-ProRule" id="PRU00464"/>
    </source>
</evidence>
<proteinExistence type="predicted"/>
<dbReference type="SUPFAM" id="SSF54197">
    <property type="entry name" value="HIT-like"/>
    <property type="match status" value="1"/>
</dbReference>
<dbReference type="GO" id="GO:0009117">
    <property type="term" value="P:nucleotide metabolic process"/>
    <property type="evidence" value="ECO:0007669"/>
    <property type="project" value="TreeGrafter"/>
</dbReference>
<dbReference type="PRINTS" id="PR00332">
    <property type="entry name" value="HISTRIAD"/>
</dbReference>
<dbReference type="InterPro" id="IPR036265">
    <property type="entry name" value="HIT-like_sf"/>
</dbReference>
<name>A0A2S2C3B7_9NOCA</name>
<dbReference type="PANTHER" id="PTHR46648:SF1">
    <property type="entry name" value="ADENOSINE 5'-MONOPHOSPHORAMIDASE HNT1"/>
    <property type="match status" value="1"/>
</dbReference>
<dbReference type="PROSITE" id="PS00892">
    <property type="entry name" value="HIT_1"/>
    <property type="match status" value="1"/>
</dbReference>
<dbReference type="PROSITE" id="PS51084">
    <property type="entry name" value="HIT_2"/>
    <property type="match status" value="1"/>
</dbReference>
<gene>
    <name evidence="5" type="ORF">CBI38_05710</name>
</gene>
<dbReference type="InterPro" id="IPR011146">
    <property type="entry name" value="HIT-like"/>
</dbReference>
<reference evidence="5 6" key="1">
    <citation type="submission" date="2017-05" db="EMBL/GenBank/DDBJ databases">
        <title>Isolation of Rhodococcus sp. S2-17 biodegrading of BP-3.</title>
        <authorList>
            <person name="Lee Y."/>
            <person name="Kim K.H."/>
            <person name="Chun B.H."/>
            <person name="Jung H.S."/>
            <person name="Jeon C.O."/>
        </authorList>
    </citation>
    <scope>NUCLEOTIDE SEQUENCE [LARGE SCALE GENOMIC DNA]</scope>
    <source>
        <strain evidence="5 6">S2-17</strain>
    </source>
</reference>